<protein>
    <recommendedName>
        <fullName evidence="6">Cation-transporting P-type ATPase C-terminal domain-containing protein</fullName>
    </recommendedName>
</protein>
<feature type="transmembrane region" description="Helical" evidence="3">
    <location>
        <begin position="21"/>
        <end position="42"/>
    </location>
</feature>
<keyword evidence="3" id="KW-0812">Transmembrane</keyword>
<keyword evidence="3" id="KW-1133">Transmembrane helix</keyword>
<dbReference type="EMBL" id="KQ241647">
    <property type="protein sequence ID" value="KNC86550.1"/>
    <property type="molecule type" value="Genomic_DNA"/>
</dbReference>
<organism evidence="4 5">
    <name type="scientific">Sphaeroforma arctica JP610</name>
    <dbReference type="NCBI Taxonomy" id="667725"/>
    <lineage>
        <taxon>Eukaryota</taxon>
        <taxon>Ichthyosporea</taxon>
        <taxon>Ichthyophonida</taxon>
        <taxon>Sphaeroforma</taxon>
    </lineage>
</organism>
<dbReference type="GO" id="GO:0005388">
    <property type="term" value="F:P-type calcium transporter activity"/>
    <property type="evidence" value="ECO:0007669"/>
    <property type="project" value="TreeGrafter"/>
</dbReference>
<feature type="transmembrane region" description="Helical" evidence="3">
    <location>
        <begin position="62"/>
        <end position="86"/>
    </location>
</feature>
<comment type="subcellular location">
    <subcellularLocation>
        <location evidence="1">Endomembrane system</location>
        <topology evidence="1">Multi-pass membrane protein</topology>
    </subcellularLocation>
</comment>
<dbReference type="Proteomes" id="UP000054560">
    <property type="component" value="Unassembled WGS sequence"/>
</dbReference>
<evidence type="ECO:0000256" key="1">
    <source>
        <dbReference type="ARBA" id="ARBA00004127"/>
    </source>
</evidence>
<dbReference type="GO" id="GO:0005886">
    <property type="term" value="C:plasma membrane"/>
    <property type="evidence" value="ECO:0007669"/>
    <property type="project" value="TreeGrafter"/>
</dbReference>
<dbReference type="GeneID" id="25901827"/>
<dbReference type="GO" id="GO:0006874">
    <property type="term" value="P:intracellular calcium ion homeostasis"/>
    <property type="evidence" value="ECO:0007669"/>
    <property type="project" value="TreeGrafter"/>
</dbReference>
<evidence type="ECO:0000313" key="5">
    <source>
        <dbReference type="Proteomes" id="UP000054560"/>
    </source>
</evidence>
<evidence type="ECO:0000256" key="2">
    <source>
        <dbReference type="ARBA" id="ARBA00022842"/>
    </source>
</evidence>
<dbReference type="AlphaFoldDB" id="A0A0L0GC28"/>
<name>A0A0L0GC28_9EUKA</name>
<dbReference type="OrthoDB" id="3352408at2759"/>
<dbReference type="SUPFAM" id="SSF81665">
    <property type="entry name" value="Calcium ATPase, transmembrane domain M"/>
    <property type="match status" value="1"/>
</dbReference>
<dbReference type="eggNOG" id="KOG0204">
    <property type="taxonomic scope" value="Eukaryota"/>
</dbReference>
<dbReference type="InterPro" id="IPR023298">
    <property type="entry name" value="ATPase_P-typ_TM_dom_sf"/>
</dbReference>
<evidence type="ECO:0000313" key="4">
    <source>
        <dbReference type="EMBL" id="KNC86550.1"/>
    </source>
</evidence>
<evidence type="ECO:0008006" key="6">
    <source>
        <dbReference type="Google" id="ProtNLM"/>
    </source>
</evidence>
<keyword evidence="3" id="KW-0472">Membrane</keyword>
<dbReference type="PANTHER" id="PTHR24093:SF369">
    <property type="entry name" value="CALCIUM-TRANSPORTING ATPASE"/>
    <property type="match status" value="1"/>
</dbReference>
<dbReference type="STRING" id="667725.A0A0L0GC28"/>
<gene>
    <name evidence="4" type="ORF">SARC_01323</name>
</gene>
<dbReference type="PANTHER" id="PTHR24093">
    <property type="entry name" value="CATION TRANSPORTING ATPASE"/>
    <property type="match status" value="1"/>
</dbReference>
<accession>A0A0L0GC28</accession>
<reference evidence="4 5" key="1">
    <citation type="submission" date="2011-02" db="EMBL/GenBank/DDBJ databases">
        <title>The Genome Sequence of Sphaeroforma arctica JP610.</title>
        <authorList>
            <consortium name="The Broad Institute Genome Sequencing Platform"/>
            <person name="Russ C."/>
            <person name="Cuomo C."/>
            <person name="Young S.K."/>
            <person name="Zeng Q."/>
            <person name="Gargeya S."/>
            <person name="Alvarado L."/>
            <person name="Berlin A."/>
            <person name="Chapman S.B."/>
            <person name="Chen Z."/>
            <person name="Freedman E."/>
            <person name="Gellesch M."/>
            <person name="Goldberg J."/>
            <person name="Griggs A."/>
            <person name="Gujja S."/>
            <person name="Heilman E."/>
            <person name="Heiman D."/>
            <person name="Howarth C."/>
            <person name="Mehta T."/>
            <person name="Neiman D."/>
            <person name="Pearson M."/>
            <person name="Roberts A."/>
            <person name="Saif S."/>
            <person name="Shea T."/>
            <person name="Shenoy N."/>
            <person name="Sisk P."/>
            <person name="Stolte C."/>
            <person name="Sykes S."/>
            <person name="White J."/>
            <person name="Yandava C."/>
            <person name="Burger G."/>
            <person name="Gray M.W."/>
            <person name="Holland P.W.H."/>
            <person name="King N."/>
            <person name="Lang F.B.F."/>
            <person name="Roger A.J."/>
            <person name="Ruiz-Trillo I."/>
            <person name="Haas B."/>
            <person name="Nusbaum C."/>
            <person name="Birren B."/>
        </authorList>
    </citation>
    <scope>NUCLEOTIDE SEQUENCE [LARGE SCALE GENOMIC DNA]</scope>
    <source>
        <strain evidence="4 5">JP610</strain>
    </source>
</reference>
<keyword evidence="2" id="KW-0460">Magnesium</keyword>
<evidence type="ECO:0000256" key="3">
    <source>
        <dbReference type="SAM" id="Phobius"/>
    </source>
</evidence>
<dbReference type="RefSeq" id="XP_014160452.1">
    <property type="nucleotide sequence ID" value="XM_014304977.1"/>
</dbReference>
<dbReference type="Gene3D" id="1.20.1110.10">
    <property type="entry name" value="Calcium-transporting ATPase, transmembrane domain"/>
    <property type="match status" value="1"/>
</dbReference>
<dbReference type="GO" id="GO:0012505">
    <property type="term" value="C:endomembrane system"/>
    <property type="evidence" value="ECO:0007669"/>
    <property type="project" value="UniProtKB-SubCell"/>
</dbReference>
<proteinExistence type="predicted"/>
<keyword evidence="5" id="KW-1185">Reference proteome</keyword>
<sequence>MKVSQDGQTALETKLDCLAILIGYVGLAVGTLTFVVLSVRFCIEKYPNRGWDKDDFSEFLDFFIICITVLVVAIPKGLPLAVTLALPAFSMKRMLKENNLVCHLHACKTMGSATVICNNKTGTLTTNSMTVVKANICQTELKQKLGLVCAHEGSDYREERSKAEVLRLCQLSQADGSTQGCTICSLSMSTWPI</sequence>